<dbReference type="RefSeq" id="WP_145611722.1">
    <property type="nucleotide sequence ID" value="NZ_JACIFX010000001.1"/>
</dbReference>
<proteinExistence type="predicted"/>
<organism evidence="2 3">
    <name type="scientific">Rhizobium mongolense</name>
    <dbReference type="NCBI Taxonomy" id="57676"/>
    <lineage>
        <taxon>Bacteria</taxon>
        <taxon>Pseudomonadati</taxon>
        <taxon>Pseudomonadota</taxon>
        <taxon>Alphaproteobacteria</taxon>
        <taxon>Hyphomicrobiales</taxon>
        <taxon>Rhizobiaceae</taxon>
        <taxon>Rhizobium/Agrobacterium group</taxon>
        <taxon>Rhizobium</taxon>
    </lineage>
</organism>
<name>A0ABR6IID4_9HYPH</name>
<reference evidence="2 3" key="1">
    <citation type="submission" date="2020-08" db="EMBL/GenBank/DDBJ databases">
        <title>Genomic Encyclopedia of Type Strains, Phase IV (KMG-V): Genome sequencing to study the core and pangenomes of soil and plant-associated prokaryotes.</title>
        <authorList>
            <person name="Whitman W."/>
        </authorList>
    </citation>
    <scope>NUCLEOTIDE SEQUENCE [LARGE SCALE GENOMIC DNA]</scope>
    <source>
        <strain evidence="2 3">SEMIA 4087</strain>
    </source>
</reference>
<comment type="caution">
    <text evidence="2">The sequence shown here is derived from an EMBL/GenBank/DDBJ whole genome shotgun (WGS) entry which is preliminary data.</text>
</comment>
<sequence length="76" mass="8203">MSIVGNASNSPLTISGAWRGRLFPDRAAAPAGRAGAWLTDRGHCPVFREEDHFDTQPRNTSELDTGRLVEPPGESV</sequence>
<accession>A0ABR6IID4</accession>
<feature type="region of interest" description="Disordered" evidence="1">
    <location>
        <begin position="48"/>
        <end position="76"/>
    </location>
</feature>
<dbReference type="Proteomes" id="UP000551353">
    <property type="component" value="Unassembled WGS sequence"/>
</dbReference>
<evidence type="ECO:0000256" key="1">
    <source>
        <dbReference type="SAM" id="MobiDB-lite"/>
    </source>
</evidence>
<gene>
    <name evidence="2" type="ORF">GGD56_001208</name>
</gene>
<dbReference type="EMBL" id="JACIFX010000001">
    <property type="protein sequence ID" value="MBB4227388.1"/>
    <property type="molecule type" value="Genomic_DNA"/>
</dbReference>
<evidence type="ECO:0000313" key="3">
    <source>
        <dbReference type="Proteomes" id="UP000551353"/>
    </source>
</evidence>
<keyword evidence="3" id="KW-1185">Reference proteome</keyword>
<evidence type="ECO:0000313" key="2">
    <source>
        <dbReference type="EMBL" id="MBB4227388.1"/>
    </source>
</evidence>
<protein>
    <submittedName>
        <fullName evidence="2">Uncharacterized protein</fullName>
    </submittedName>
</protein>